<name>A0A1S1JUQ9_9MYCO</name>
<proteinExistence type="inferred from homology"/>
<dbReference type="InterPro" id="IPR003488">
    <property type="entry name" value="DprA"/>
</dbReference>
<dbReference type="OrthoDB" id="9785707at2"/>
<organism evidence="3 4">
    <name type="scientific">Mycobacterium syngnathidarum</name>
    <dbReference type="NCBI Taxonomy" id="1908205"/>
    <lineage>
        <taxon>Bacteria</taxon>
        <taxon>Bacillati</taxon>
        <taxon>Actinomycetota</taxon>
        <taxon>Actinomycetes</taxon>
        <taxon>Mycobacteriales</taxon>
        <taxon>Mycobacteriaceae</taxon>
        <taxon>Mycobacterium</taxon>
    </lineage>
</organism>
<dbReference type="InterPro" id="IPR057666">
    <property type="entry name" value="DrpA_SLOG"/>
</dbReference>
<dbReference type="Gene3D" id="3.40.50.450">
    <property type="match status" value="1"/>
</dbReference>
<dbReference type="RefSeq" id="WP_070946676.1">
    <property type="nucleotide sequence ID" value="NZ_MLHV01000033.1"/>
</dbReference>
<evidence type="ECO:0000256" key="1">
    <source>
        <dbReference type="ARBA" id="ARBA00006525"/>
    </source>
</evidence>
<keyword evidence="4" id="KW-1185">Reference proteome</keyword>
<dbReference type="Pfam" id="PF02481">
    <property type="entry name" value="DNA_processg_A"/>
    <property type="match status" value="1"/>
</dbReference>
<evidence type="ECO:0000313" key="4">
    <source>
        <dbReference type="Proteomes" id="UP000179636"/>
    </source>
</evidence>
<dbReference type="PANTHER" id="PTHR43022:SF1">
    <property type="entry name" value="PROTEIN SMF"/>
    <property type="match status" value="1"/>
</dbReference>
<dbReference type="AlphaFoldDB" id="A0A1S1JUQ9"/>
<feature type="domain" description="Smf/DprA SLOG" evidence="2">
    <location>
        <begin position="75"/>
        <end position="250"/>
    </location>
</feature>
<dbReference type="PANTHER" id="PTHR43022">
    <property type="entry name" value="PROTEIN SMF"/>
    <property type="match status" value="1"/>
</dbReference>
<dbReference type="SUPFAM" id="SSF102405">
    <property type="entry name" value="MCP/YpsA-like"/>
    <property type="match status" value="1"/>
</dbReference>
<comment type="caution">
    <text evidence="3">The sequence shown here is derived from an EMBL/GenBank/DDBJ whole genome shotgun (WGS) entry which is preliminary data.</text>
</comment>
<dbReference type="EMBL" id="MLHV01000033">
    <property type="protein sequence ID" value="OHT91066.1"/>
    <property type="molecule type" value="Genomic_DNA"/>
</dbReference>
<dbReference type="GO" id="GO:0009294">
    <property type="term" value="P:DNA-mediated transformation"/>
    <property type="evidence" value="ECO:0007669"/>
    <property type="project" value="InterPro"/>
</dbReference>
<evidence type="ECO:0000313" key="3">
    <source>
        <dbReference type="EMBL" id="OHT91066.1"/>
    </source>
</evidence>
<dbReference type="Proteomes" id="UP000179636">
    <property type="component" value="Unassembled WGS sequence"/>
</dbReference>
<sequence>MESFAEHAALVALLRARPGNLTWRKLTAQVLSCGSAVEVWRKYHPDGLLPISTEGAFLADAEADLRAWERTGLQFISAIDVSFPPSMVGTANTPPFLFAQGSLKDHDPAIAVVGSRDASVRGIQLATAIAEYLVAQSLTVVSGLAAGIDSAVHETALRTGGRTVAFIATGITKSYPAANRATQHAIGERGLLLSQFWPEAPPQKTNFLLRNNSIAQYASAAIIVEAGEHSGARNLARHAVDLGRPLILTDLVTDANDWAQQLLSTSGVYRAASLTELAEVVQQVVPGTRREPDAGDPK</sequence>
<gene>
    <name evidence="3" type="ORF">BKG61_25565</name>
</gene>
<evidence type="ECO:0000259" key="2">
    <source>
        <dbReference type="Pfam" id="PF02481"/>
    </source>
</evidence>
<accession>A0A1S1JUQ9</accession>
<reference evidence="3 4" key="1">
    <citation type="submission" date="2016-10" db="EMBL/GenBank/DDBJ databases">
        <title>Evaluation of Human, Animal and Environmental Mycobacterium chelonae Isolates by Core Genome Phylogenomic Analysis, Targeted Gene Comparison, and Anti-microbial Susceptibility Patterns: A Tale of Mistaken Identities.</title>
        <authorList>
            <person name="Fogelson S.B."/>
            <person name="Camus A.C."/>
            <person name="Lorenz W."/>
            <person name="Vasireddy R."/>
            <person name="Vasireddy S."/>
            <person name="Smith T."/>
            <person name="Brown-Elliott B.A."/>
            <person name="Wallace R.J.Jr."/>
            <person name="Hasan N.A."/>
            <person name="Reischl U."/>
            <person name="Sanchez S."/>
        </authorList>
    </citation>
    <scope>NUCLEOTIDE SEQUENCE [LARGE SCALE GENOMIC DNA]</scope>
    <source>
        <strain evidence="3 4">24999</strain>
    </source>
</reference>
<protein>
    <recommendedName>
        <fullName evidence="2">Smf/DprA SLOG domain-containing protein</fullName>
    </recommendedName>
</protein>
<comment type="similarity">
    <text evidence="1">Belongs to the DprA/Smf family.</text>
</comment>